<evidence type="ECO:0000256" key="3">
    <source>
        <dbReference type="ARBA" id="ARBA00022833"/>
    </source>
</evidence>
<dbReference type="EMBL" id="CAVMBE010000115">
    <property type="protein sequence ID" value="CAK4034393.1"/>
    <property type="molecule type" value="Genomic_DNA"/>
</dbReference>
<gene>
    <name evidence="6" type="ORF">LECACI_7A009551</name>
</gene>
<name>A0AAI8Z8G8_9PEZI</name>
<keyword evidence="3" id="KW-0862">Zinc</keyword>
<evidence type="ECO:0000256" key="4">
    <source>
        <dbReference type="ARBA" id="ARBA00023002"/>
    </source>
</evidence>
<sequence>MSSVPKEMKAAVLTGQSQPLEIKNVPVPEAQPGEILIKVHACGATLPAHPEAAVRIPTTADSAAVAPLLCAGVTVFNGLRQLNLVAGGRHGRRARARRPRPPGPPVREQDWVSAPSRSPAARRRRTSPYSSARTNNIDIQQAHKDAGAALAIPRRRRLYHRHGTQPASHHAPSHRRTRQPGQANSSSSRPSGPFGTPGYGNPWFTLKGFTEVVHGWGRAGACE</sequence>
<accession>A0AAI8Z8G8</accession>
<dbReference type="AlphaFoldDB" id="A0AAI8Z8G8"/>
<proteinExistence type="predicted"/>
<reference evidence="6" key="1">
    <citation type="submission" date="2023-11" db="EMBL/GenBank/DDBJ databases">
        <authorList>
            <person name="Alioto T."/>
            <person name="Alioto T."/>
            <person name="Gomez Garrido J."/>
        </authorList>
    </citation>
    <scope>NUCLEOTIDE SEQUENCE</scope>
</reference>
<feature type="region of interest" description="Disordered" evidence="5">
    <location>
        <begin position="161"/>
        <end position="199"/>
    </location>
</feature>
<keyword evidence="2" id="KW-0479">Metal-binding</keyword>
<comment type="cofactor">
    <cofactor evidence="1">
        <name>Zn(2+)</name>
        <dbReference type="ChEBI" id="CHEBI:29105"/>
    </cofactor>
</comment>
<dbReference type="PANTHER" id="PTHR42940">
    <property type="entry name" value="ALCOHOL DEHYDROGENASE 1-RELATED"/>
    <property type="match status" value="1"/>
</dbReference>
<dbReference type="SUPFAM" id="SSF50129">
    <property type="entry name" value="GroES-like"/>
    <property type="match status" value="1"/>
</dbReference>
<feature type="compositionally biased region" description="Polar residues" evidence="5">
    <location>
        <begin position="179"/>
        <end position="190"/>
    </location>
</feature>
<dbReference type="Proteomes" id="UP001296104">
    <property type="component" value="Unassembled WGS sequence"/>
</dbReference>
<dbReference type="InterPro" id="IPR011032">
    <property type="entry name" value="GroES-like_sf"/>
</dbReference>
<keyword evidence="4" id="KW-0560">Oxidoreductase</keyword>
<dbReference type="Gene3D" id="3.90.180.10">
    <property type="entry name" value="Medium-chain alcohol dehydrogenases, catalytic domain"/>
    <property type="match status" value="2"/>
</dbReference>
<feature type="region of interest" description="Disordered" evidence="5">
    <location>
        <begin position="88"/>
        <end position="148"/>
    </location>
</feature>
<dbReference type="GO" id="GO:0004022">
    <property type="term" value="F:alcohol dehydrogenase (NAD+) activity"/>
    <property type="evidence" value="ECO:0007669"/>
    <property type="project" value="TreeGrafter"/>
</dbReference>
<evidence type="ECO:0000256" key="2">
    <source>
        <dbReference type="ARBA" id="ARBA00022723"/>
    </source>
</evidence>
<evidence type="ECO:0000256" key="1">
    <source>
        <dbReference type="ARBA" id="ARBA00001947"/>
    </source>
</evidence>
<keyword evidence="7" id="KW-1185">Reference proteome</keyword>
<dbReference type="GO" id="GO:0005737">
    <property type="term" value="C:cytoplasm"/>
    <property type="evidence" value="ECO:0007669"/>
    <property type="project" value="TreeGrafter"/>
</dbReference>
<dbReference type="Gene3D" id="3.40.50.720">
    <property type="entry name" value="NAD(P)-binding Rossmann-like Domain"/>
    <property type="match status" value="1"/>
</dbReference>
<protein>
    <submittedName>
        <fullName evidence="6">Alcohol dehydrogenase like</fullName>
    </submittedName>
</protein>
<organism evidence="6 7">
    <name type="scientific">Lecanosticta acicola</name>
    <dbReference type="NCBI Taxonomy" id="111012"/>
    <lineage>
        <taxon>Eukaryota</taxon>
        <taxon>Fungi</taxon>
        <taxon>Dikarya</taxon>
        <taxon>Ascomycota</taxon>
        <taxon>Pezizomycotina</taxon>
        <taxon>Dothideomycetes</taxon>
        <taxon>Dothideomycetidae</taxon>
        <taxon>Mycosphaerellales</taxon>
        <taxon>Mycosphaerellaceae</taxon>
        <taxon>Lecanosticta</taxon>
    </lineage>
</organism>
<feature type="compositionally biased region" description="Basic residues" evidence="5">
    <location>
        <begin position="89"/>
        <end position="100"/>
    </location>
</feature>
<dbReference type="PANTHER" id="PTHR42940:SF8">
    <property type="entry name" value="VACUOLAR PROTEIN SORTING-ASSOCIATED PROTEIN 11"/>
    <property type="match status" value="1"/>
</dbReference>
<evidence type="ECO:0000313" key="7">
    <source>
        <dbReference type="Proteomes" id="UP001296104"/>
    </source>
</evidence>
<evidence type="ECO:0000256" key="5">
    <source>
        <dbReference type="SAM" id="MobiDB-lite"/>
    </source>
</evidence>
<comment type="caution">
    <text evidence="6">The sequence shown here is derived from an EMBL/GenBank/DDBJ whole genome shotgun (WGS) entry which is preliminary data.</text>
</comment>
<dbReference type="GO" id="GO:0046872">
    <property type="term" value="F:metal ion binding"/>
    <property type="evidence" value="ECO:0007669"/>
    <property type="project" value="UniProtKB-KW"/>
</dbReference>
<evidence type="ECO:0000313" key="6">
    <source>
        <dbReference type="EMBL" id="CAK4034393.1"/>
    </source>
</evidence>